<reference evidence="8 9" key="1">
    <citation type="submission" date="2016-09" db="EMBL/GenBank/DDBJ databases">
        <title>Complete genome sequence of Actinomyces hongkongensis HKU8.</title>
        <authorList>
            <person name="Gao Y.-X."/>
            <person name="Zhou Y.-Y."/>
            <person name="Xie Y."/>
            <person name="Wang M."/>
            <person name="Wang S.-J."/>
            <person name="Shen S.-G."/>
        </authorList>
    </citation>
    <scope>NUCLEOTIDE SEQUENCE [LARGE SCALE GENOMIC DNA]</scope>
    <source>
        <strain evidence="8 9">HKU8</strain>
    </source>
</reference>
<dbReference type="SUPFAM" id="SSF103473">
    <property type="entry name" value="MFS general substrate transporter"/>
    <property type="match status" value="1"/>
</dbReference>
<accession>A0A1D8B2C6</accession>
<feature type="transmembrane region" description="Helical" evidence="6">
    <location>
        <begin position="186"/>
        <end position="207"/>
    </location>
</feature>
<evidence type="ECO:0000256" key="4">
    <source>
        <dbReference type="ARBA" id="ARBA00023136"/>
    </source>
</evidence>
<evidence type="ECO:0000313" key="9">
    <source>
        <dbReference type="Proteomes" id="UP000095214"/>
    </source>
</evidence>
<dbReference type="RefSeq" id="WP_009743671.1">
    <property type="nucleotide sequence ID" value="NZ_CP017298.1"/>
</dbReference>
<dbReference type="Gene3D" id="1.20.1250.20">
    <property type="entry name" value="MFS general substrate transporter like domains"/>
    <property type="match status" value="1"/>
</dbReference>
<feature type="transmembrane region" description="Helical" evidence="6">
    <location>
        <begin position="381"/>
        <end position="398"/>
    </location>
</feature>
<evidence type="ECO:0000313" key="8">
    <source>
        <dbReference type="EMBL" id="AOS47296.1"/>
    </source>
</evidence>
<dbReference type="InterPro" id="IPR011701">
    <property type="entry name" value="MFS"/>
</dbReference>
<feature type="transmembrane region" description="Helical" evidence="6">
    <location>
        <begin position="404"/>
        <end position="430"/>
    </location>
</feature>
<gene>
    <name evidence="8" type="ORF">BH719_04985</name>
</gene>
<feature type="transmembrane region" description="Helical" evidence="6">
    <location>
        <begin position="293"/>
        <end position="317"/>
    </location>
</feature>
<name>A0A1D8B2C6_9ACTO</name>
<organism evidence="8 9">
    <name type="scientific">Pauljensenia hongkongensis</name>
    <dbReference type="NCBI Taxonomy" id="178339"/>
    <lineage>
        <taxon>Bacteria</taxon>
        <taxon>Bacillati</taxon>
        <taxon>Actinomycetota</taxon>
        <taxon>Actinomycetes</taxon>
        <taxon>Actinomycetales</taxon>
        <taxon>Actinomycetaceae</taxon>
        <taxon>Pauljensenia</taxon>
    </lineage>
</organism>
<dbReference type="PANTHER" id="PTHR23546">
    <property type="entry name" value="TRANSPORT PROTEIN"/>
    <property type="match status" value="1"/>
</dbReference>
<evidence type="ECO:0000256" key="5">
    <source>
        <dbReference type="SAM" id="MobiDB-lite"/>
    </source>
</evidence>
<evidence type="ECO:0000256" key="2">
    <source>
        <dbReference type="ARBA" id="ARBA00022692"/>
    </source>
</evidence>
<proteinExistence type="predicted"/>
<feature type="transmembrane region" description="Helical" evidence="6">
    <location>
        <begin position="348"/>
        <end position="369"/>
    </location>
</feature>
<dbReference type="OrthoDB" id="9793283at2"/>
<keyword evidence="4 6" id="KW-0472">Membrane</keyword>
<evidence type="ECO:0000256" key="3">
    <source>
        <dbReference type="ARBA" id="ARBA00022989"/>
    </source>
</evidence>
<feature type="transmembrane region" description="Helical" evidence="6">
    <location>
        <begin position="113"/>
        <end position="131"/>
    </location>
</feature>
<dbReference type="AlphaFoldDB" id="A0A1D8B2C6"/>
<dbReference type="GO" id="GO:0005886">
    <property type="term" value="C:plasma membrane"/>
    <property type="evidence" value="ECO:0007669"/>
    <property type="project" value="UniProtKB-SubCell"/>
</dbReference>
<evidence type="ECO:0000256" key="6">
    <source>
        <dbReference type="SAM" id="Phobius"/>
    </source>
</evidence>
<feature type="transmembrane region" description="Helical" evidence="6">
    <location>
        <begin position="46"/>
        <end position="69"/>
    </location>
</feature>
<dbReference type="STRING" id="178339.BH719_04985"/>
<dbReference type="KEGG" id="phon:BH719_04985"/>
<feature type="transmembrane region" description="Helical" evidence="6">
    <location>
        <begin position="213"/>
        <end position="235"/>
    </location>
</feature>
<feature type="transmembrane region" description="Helical" evidence="6">
    <location>
        <begin position="81"/>
        <end position="101"/>
    </location>
</feature>
<keyword evidence="2 6" id="KW-0812">Transmembrane</keyword>
<comment type="subcellular location">
    <subcellularLocation>
        <location evidence="1">Cell membrane</location>
        <topology evidence="1">Multi-pass membrane protein</topology>
    </subcellularLocation>
</comment>
<feature type="domain" description="Major facilitator superfamily (MFS) profile" evidence="7">
    <location>
        <begin position="47"/>
        <end position="435"/>
    </location>
</feature>
<feature type="transmembrane region" description="Helical" evidence="6">
    <location>
        <begin position="256"/>
        <end position="281"/>
    </location>
</feature>
<keyword evidence="3 6" id="KW-1133">Transmembrane helix</keyword>
<feature type="region of interest" description="Disordered" evidence="5">
    <location>
        <begin position="1"/>
        <end position="21"/>
    </location>
</feature>
<dbReference type="PANTHER" id="PTHR23546:SF1">
    <property type="entry name" value="MEMBRANE PROTEIN"/>
    <property type="match status" value="1"/>
</dbReference>
<dbReference type="GO" id="GO:0022857">
    <property type="term" value="F:transmembrane transporter activity"/>
    <property type="evidence" value="ECO:0007669"/>
    <property type="project" value="InterPro"/>
</dbReference>
<feature type="transmembrane region" description="Helical" evidence="6">
    <location>
        <begin position="324"/>
        <end position="342"/>
    </location>
</feature>
<dbReference type="InterPro" id="IPR036259">
    <property type="entry name" value="MFS_trans_sf"/>
</dbReference>
<evidence type="ECO:0000256" key="1">
    <source>
        <dbReference type="ARBA" id="ARBA00004651"/>
    </source>
</evidence>
<protein>
    <submittedName>
        <fullName evidence="8">MFS transporter</fullName>
    </submittedName>
</protein>
<sequence length="443" mass="43658">MEAAEENGAPPDARAGETAGAGAGAAAGTAAADGARSGADGAGRQAQVGVVLAAVFITYVGQSTLNPVIAPLSRLVGLKEWQIGLTISVAALMVVLTSQAWGKRSQSMGRKPVLVIALAVAAVSMGAFALVSHLGVTGALSGAPLFALFVIVRGVVFGAALAAVLPTAQACIADATTTEESRVRGMAGVGAAQGLASIAGALIGGALSGLSLLVSVDAVPVFLLIGLLVVAAALRKESRTALIAKPARVSPRDPRVWPYLVAGFGMFSALGLVQVVTGFLVQDRLGLDADTTGLITGGALLAAGVGMVLAQSVIVPLSKWAPPVLLRAGALTAAIGFGLLLVDAGLAALIASVAIIGVGIGTAMPGYTAGPTLRMSRDEQGGLAGLIGATNGLTYVVAPTLGTFLYGVAPALPIVIGAAMLVGVLVFVCAHSGFRRPTGQGAG</sequence>
<evidence type="ECO:0000259" key="7">
    <source>
        <dbReference type="PROSITE" id="PS50850"/>
    </source>
</evidence>
<dbReference type="Proteomes" id="UP000095214">
    <property type="component" value="Chromosome"/>
</dbReference>
<dbReference type="EMBL" id="CP017298">
    <property type="protein sequence ID" value="AOS47296.1"/>
    <property type="molecule type" value="Genomic_DNA"/>
</dbReference>
<dbReference type="Pfam" id="PF07690">
    <property type="entry name" value="MFS_1"/>
    <property type="match status" value="1"/>
</dbReference>
<dbReference type="InterPro" id="IPR020846">
    <property type="entry name" value="MFS_dom"/>
</dbReference>
<feature type="transmembrane region" description="Helical" evidence="6">
    <location>
        <begin position="143"/>
        <end position="165"/>
    </location>
</feature>
<dbReference type="PROSITE" id="PS50850">
    <property type="entry name" value="MFS"/>
    <property type="match status" value="1"/>
</dbReference>
<keyword evidence="9" id="KW-1185">Reference proteome</keyword>